<protein>
    <submittedName>
        <fullName evidence="3">Uncharacterized protein LOC108858101</fullName>
    </submittedName>
</protein>
<dbReference type="PANTHER" id="PTHR47074">
    <property type="entry name" value="BNAC02G40300D PROTEIN"/>
    <property type="match status" value="1"/>
</dbReference>
<dbReference type="PANTHER" id="PTHR47074:SF49">
    <property type="entry name" value="POLYNUCLEOTIDYL TRANSFERASE, RIBONUCLEASE H-LIKE SUPERFAMILY PROTEIN"/>
    <property type="match status" value="1"/>
</dbReference>
<keyword evidence="2" id="KW-1185">Reference proteome</keyword>
<evidence type="ECO:0000259" key="1">
    <source>
        <dbReference type="Pfam" id="PF13456"/>
    </source>
</evidence>
<name>A0A6J0NTX9_RAPSA</name>
<proteinExistence type="predicted"/>
<reference evidence="2" key="1">
    <citation type="journal article" date="2019" name="Database">
        <title>The radish genome database (RadishGD): an integrated information resource for radish genomics.</title>
        <authorList>
            <person name="Yu H.J."/>
            <person name="Baek S."/>
            <person name="Lee Y.J."/>
            <person name="Cho A."/>
            <person name="Mun J.H."/>
        </authorList>
    </citation>
    <scope>NUCLEOTIDE SEQUENCE [LARGE SCALE GENOMIC DNA]</scope>
    <source>
        <strain evidence="2">cv. WK10039</strain>
    </source>
</reference>
<dbReference type="CDD" id="cd06222">
    <property type="entry name" value="RNase_H_like"/>
    <property type="match status" value="1"/>
</dbReference>
<evidence type="ECO:0000313" key="2">
    <source>
        <dbReference type="Proteomes" id="UP000504610"/>
    </source>
</evidence>
<dbReference type="Gene3D" id="3.30.420.10">
    <property type="entry name" value="Ribonuclease H-like superfamily/Ribonuclease H"/>
    <property type="match status" value="1"/>
</dbReference>
<dbReference type="GO" id="GO:0004523">
    <property type="term" value="F:RNA-DNA hybrid ribonuclease activity"/>
    <property type="evidence" value="ECO:0007669"/>
    <property type="project" value="InterPro"/>
</dbReference>
<evidence type="ECO:0000313" key="3">
    <source>
        <dbReference type="RefSeq" id="XP_018487581.1"/>
    </source>
</evidence>
<dbReference type="RefSeq" id="XP_018487581.1">
    <property type="nucleotide sequence ID" value="XM_018632079.1"/>
</dbReference>
<dbReference type="InterPro" id="IPR012337">
    <property type="entry name" value="RNaseH-like_sf"/>
</dbReference>
<sequence length="274" mass="30469">MTTAAHCPRCKEVETAMHVFFKCPFAKEVWNQAPLAHSVHIADNQNLKASMVLFRTTSCLPPTGVRVPILPWICWFLWTARNKLIFENRTNSPMEVMTKAMAAAREWDQAQIIENPRMINSLPAQAHPRQRARSMATPVCFVDAAWNQSSKTAGVAWLITREGSIPPLSGSKIIENVSTPLTAEALALCNGLRQAIDLGLSSVIVYSDCATLIRAIVSKDQIKEIYGTLQDIKSLSAFFVSIVFQFVPRSQNRETDFIAKQALKAHCLSSFHLG</sequence>
<dbReference type="AlphaFoldDB" id="A0A6J0NTX9"/>
<organism evidence="2 3">
    <name type="scientific">Raphanus sativus</name>
    <name type="common">Radish</name>
    <name type="synonym">Raphanus raphanistrum var. sativus</name>
    <dbReference type="NCBI Taxonomy" id="3726"/>
    <lineage>
        <taxon>Eukaryota</taxon>
        <taxon>Viridiplantae</taxon>
        <taxon>Streptophyta</taxon>
        <taxon>Embryophyta</taxon>
        <taxon>Tracheophyta</taxon>
        <taxon>Spermatophyta</taxon>
        <taxon>Magnoliopsida</taxon>
        <taxon>eudicotyledons</taxon>
        <taxon>Gunneridae</taxon>
        <taxon>Pentapetalae</taxon>
        <taxon>rosids</taxon>
        <taxon>malvids</taxon>
        <taxon>Brassicales</taxon>
        <taxon>Brassicaceae</taxon>
        <taxon>Brassiceae</taxon>
        <taxon>Raphanus</taxon>
    </lineage>
</organism>
<dbReference type="Pfam" id="PF13456">
    <property type="entry name" value="RVT_3"/>
    <property type="match status" value="1"/>
</dbReference>
<dbReference type="InterPro" id="IPR044730">
    <property type="entry name" value="RNase_H-like_dom_plant"/>
</dbReference>
<dbReference type="InterPro" id="IPR036397">
    <property type="entry name" value="RNaseH_sf"/>
</dbReference>
<dbReference type="Proteomes" id="UP000504610">
    <property type="component" value="Chromosome 5"/>
</dbReference>
<dbReference type="OrthoDB" id="1712133at2759"/>
<dbReference type="InterPro" id="IPR002156">
    <property type="entry name" value="RNaseH_domain"/>
</dbReference>
<accession>A0A6J0NTX9</accession>
<dbReference type="KEGG" id="rsz:108858101"/>
<feature type="domain" description="RNase H type-1" evidence="1">
    <location>
        <begin position="142"/>
        <end position="262"/>
    </location>
</feature>
<dbReference type="InterPro" id="IPR052929">
    <property type="entry name" value="RNase_H-like_EbsB-rel"/>
</dbReference>
<dbReference type="SUPFAM" id="SSF53098">
    <property type="entry name" value="Ribonuclease H-like"/>
    <property type="match status" value="1"/>
</dbReference>
<gene>
    <name evidence="3" type="primary">LOC108858101</name>
</gene>
<dbReference type="GeneID" id="108858101"/>
<reference evidence="3" key="2">
    <citation type="submission" date="2025-08" db="UniProtKB">
        <authorList>
            <consortium name="RefSeq"/>
        </authorList>
    </citation>
    <scope>IDENTIFICATION</scope>
    <source>
        <tissue evidence="3">Leaf</tissue>
    </source>
</reference>
<dbReference type="GO" id="GO:0003676">
    <property type="term" value="F:nucleic acid binding"/>
    <property type="evidence" value="ECO:0007669"/>
    <property type="project" value="InterPro"/>
</dbReference>